<organism evidence="1">
    <name type="scientific">Campylobacter sp. CCS1377</name>
    <dbReference type="NCBI Taxonomy" id="3158229"/>
    <lineage>
        <taxon>Bacteria</taxon>
        <taxon>Pseudomonadati</taxon>
        <taxon>Campylobacterota</taxon>
        <taxon>Epsilonproteobacteria</taxon>
        <taxon>Campylobacterales</taxon>
        <taxon>Campylobacteraceae</taxon>
        <taxon>Campylobacter</taxon>
    </lineage>
</organism>
<dbReference type="RefSeq" id="WP_348518183.1">
    <property type="nucleotide sequence ID" value="NZ_CP155620.1"/>
</dbReference>
<gene>
    <name evidence="1" type="ORF">AAH949_05615</name>
</gene>
<evidence type="ECO:0008006" key="2">
    <source>
        <dbReference type="Google" id="ProtNLM"/>
    </source>
</evidence>
<sequence>MKKMGFKFVGALALAAFLGGCGEKIEAPTVELFTIFYQNGSGAAKTNIMVQSKDNNTIVEDVIINQGNCGLYKYDYVIGEEYKQLVKDYYEKHKVKYAFDSYEIDDKIHYLQLNLTGANNYLEL</sequence>
<proteinExistence type="predicted"/>
<dbReference type="PROSITE" id="PS51257">
    <property type="entry name" value="PROKAR_LIPOPROTEIN"/>
    <property type="match status" value="1"/>
</dbReference>
<name>A0AAU7E502_9BACT</name>
<reference evidence="1" key="1">
    <citation type="submission" date="2024-05" db="EMBL/GenBank/DDBJ databases">
        <title>Campylobacter coli isolated from environmental waters in Slovenia.</title>
        <authorList>
            <person name="Zautner A.E."/>
            <person name="Bunk B."/>
            <person name="Riedel T."/>
            <person name="Sproeer C."/>
        </authorList>
    </citation>
    <scope>NUCLEOTIDE SEQUENCE</scope>
    <source>
        <strain evidence="1">CCS1377</strain>
    </source>
</reference>
<dbReference type="EMBL" id="CP155620">
    <property type="protein sequence ID" value="XBJ28584.1"/>
    <property type="molecule type" value="Genomic_DNA"/>
</dbReference>
<accession>A0AAU7E502</accession>
<protein>
    <recommendedName>
        <fullName evidence="2">Lipoprotein</fullName>
    </recommendedName>
</protein>
<dbReference type="AlphaFoldDB" id="A0AAU7E502"/>
<evidence type="ECO:0000313" key="1">
    <source>
        <dbReference type="EMBL" id="XBJ28584.1"/>
    </source>
</evidence>